<evidence type="ECO:0000259" key="2">
    <source>
        <dbReference type="SMART" id="SM00382"/>
    </source>
</evidence>
<evidence type="ECO:0000256" key="1">
    <source>
        <dbReference type="ARBA" id="ARBA00006914"/>
    </source>
</evidence>
<dbReference type="Pfam" id="PF00004">
    <property type="entry name" value="AAA"/>
    <property type="match status" value="2"/>
</dbReference>
<gene>
    <name evidence="3" type="ORF">G3480_24375</name>
</gene>
<dbReference type="EMBL" id="JAAIJR010000196">
    <property type="protein sequence ID" value="NEX23391.1"/>
    <property type="molecule type" value="Genomic_DNA"/>
</dbReference>
<dbReference type="Proteomes" id="UP000471640">
    <property type="component" value="Unassembled WGS sequence"/>
</dbReference>
<dbReference type="PANTHER" id="PTHR23074">
    <property type="entry name" value="AAA DOMAIN-CONTAINING"/>
    <property type="match status" value="1"/>
</dbReference>
<dbReference type="CDD" id="cd19481">
    <property type="entry name" value="RecA-like_protease"/>
    <property type="match status" value="1"/>
</dbReference>
<evidence type="ECO:0000313" key="3">
    <source>
        <dbReference type="EMBL" id="NEX23391.1"/>
    </source>
</evidence>
<dbReference type="InterPro" id="IPR050304">
    <property type="entry name" value="MT-severing_AAA_ATPase"/>
</dbReference>
<dbReference type="SMART" id="SM00382">
    <property type="entry name" value="AAA"/>
    <property type="match status" value="2"/>
</dbReference>
<protein>
    <submittedName>
        <fullName evidence="3">ATP-binding protein</fullName>
    </submittedName>
</protein>
<dbReference type="Gene3D" id="3.40.50.300">
    <property type="entry name" value="P-loop containing nucleotide triphosphate hydrolases"/>
    <property type="match status" value="2"/>
</dbReference>
<dbReference type="SUPFAM" id="SSF52540">
    <property type="entry name" value="P-loop containing nucleoside triphosphate hydrolases"/>
    <property type="match status" value="2"/>
</dbReference>
<reference evidence="4" key="1">
    <citation type="journal article" date="2020" name="Microbiol. Resour. Announc.">
        <title>Draft Genome Sequences of Thiorhodococcus mannitoliphagus and Thiorhodococcus minor, Purple Sulfur Photosynthetic Bacteria in the Gammaproteobacterial Family Chromatiaceae.</title>
        <authorList>
            <person name="Aviles F.A."/>
            <person name="Meyer T.E."/>
            <person name="Kyndt J.A."/>
        </authorList>
    </citation>
    <scope>NUCLEOTIDE SEQUENCE [LARGE SCALE GENOMIC DNA]</scope>
    <source>
        <strain evidence="4">DSM 18266</strain>
    </source>
</reference>
<sequence>MTDLSPWREDWSTLSAEQRQLACYGLRLVRDPVVVDCLDESDTLGALWELLEPLVVPGLMRDLAEAALAEDREESEARPRLRRGRRRLAETTPEVTALARHPEDHPLLYREVQAWLRAVPETLSRALETDAAALTPSGPLAVLGDTLTLAPEEIAILRFLEQRDASEALVELLREGGRRHRSRSWRINRERLAQLLGLPASTLRAVLHPQAPLRQLGLVECDINHHRDLEDAITASDLLRLVLEAEPADPEALLALLVEPAPAAAWPLAAFGHLQADIARIRALLHGSTAQAAPGVNLLFHGAPGTGKTELARAVAAECGLQAFAVCSTDEAGRGLSREGRLAAYRLAQRMLARRRDAVVLFDEVEDVFDDGRGLLALLGGEPAAGPQKGWMNRILEENPVPAIWITNRTRGMDPAFLRRFLAPVAFTTPPRSVRRQMAERHLGDAGLAPEVLDALAADAALTPAQLGAAARLVALCPEQAPEQTVRAGIGALRQLLQGAPLPWQRTAATAFDAAFLNLAGGVTPGAIVQALARSGRGTLCFAGPPGTGKTAFAEALAAALDRELVSRQASDLLSPYLGETEQQLAQLFRETDPHSTVLLLDEVDSFLGDRRQAQRPWERTQVNELLQQMERYPGIFVAATNLLSGIDAAALRRFDFKLQFRALTPAQRQALFAREALGDVAAPVPAVIARHLEGLEGLTAGDFATVCRQQQLLGEALSPEQFLRRLALECRLKGAAAQAA</sequence>
<keyword evidence="4" id="KW-1185">Reference proteome</keyword>
<comment type="caution">
    <text evidence="3">The sequence shown here is derived from an EMBL/GenBank/DDBJ whole genome shotgun (WGS) entry which is preliminary data.</text>
</comment>
<dbReference type="InterPro" id="IPR003593">
    <property type="entry name" value="AAA+_ATPase"/>
</dbReference>
<dbReference type="InterPro" id="IPR027417">
    <property type="entry name" value="P-loop_NTPase"/>
</dbReference>
<feature type="domain" description="AAA+ ATPase" evidence="2">
    <location>
        <begin position="536"/>
        <end position="665"/>
    </location>
</feature>
<name>A0A6P1E220_9GAMM</name>
<dbReference type="InterPro" id="IPR003959">
    <property type="entry name" value="ATPase_AAA_core"/>
</dbReference>
<comment type="similarity">
    <text evidence="1">Belongs to the AAA ATPase family.</text>
</comment>
<keyword evidence="3" id="KW-0547">Nucleotide-binding</keyword>
<accession>A0A6P1E220</accession>
<evidence type="ECO:0000313" key="4">
    <source>
        <dbReference type="Proteomes" id="UP000471640"/>
    </source>
</evidence>
<organism evidence="3 4">
    <name type="scientific">Thiorhodococcus mannitoliphagus</name>
    <dbReference type="NCBI Taxonomy" id="329406"/>
    <lineage>
        <taxon>Bacteria</taxon>
        <taxon>Pseudomonadati</taxon>
        <taxon>Pseudomonadota</taxon>
        <taxon>Gammaproteobacteria</taxon>
        <taxon>Chromatiales</taxon>
        <taxon>Chromatiaceae</taxon>
        <taxon>Thiorhodococcus</taxon>
    </lineage>
</organism>
<keyword evidence="3" id="KW-0067">ATP-binding</keyword>
<feature type="domain" description="AAA+ ATPase" evidence="2">
    <location>
        <begin position="294"/>
        <end position="431"/>
    </location>
</feature>
<dbReference type="PANTHER" id="PTHR23074:SF17">
    <property type="entry name" value="FIDGETIN-LIKE PROTEIN 1"/>
    <property type="match status" value="1"/>
</dbReference>
<dbReference type="GO" id="GO:0005524">
    <property type="term" value="F:ATP binding"/>
    <property type="evidence" value="ECO:0007669"/>
    <property type="project" value="UniProtKB-KW"/>
</dbReference>
<proteinExistence type="inferred from homology"/>
<dbReference type="GO" id="GO:0016887">
    <property type="term" value="F:ATP hydrolysis activity"/>
    <property type="evidence" value="ECO:0007669"/>
    <property type="project" value="InterPro"/>
</dbReference>
<reference evidence="3 4" key="2">
    <citation type="submission" date="2020-02" db="EMBL/GenBank/DDBJ databases">
        <title>Genome sequences of Thiorhodococcus mannitoliphagus and Thiorhodococcus minor, purple sulfur photosynthetic bacteria in the gammaproteobacterial family, Chromatiaceae.</title>
        <authorList>
            <person name="Aviles F.A."/>
            <person name="Meyer T.E."/>
            <person name="Kyndt J.A."/>
        </authorList>
    </citation>
    <scope>NUCLEOTIDE SEQUENCE [LARGE SCALE GENOMIC DNA]</scope>
    <source>
        <strain evidence="3 4">DSM 18266</strain>
    </source>
</reference>
<dbReference type="AlphaFoldDB" id="A0A6P1E220"/>